<reference evidence="1" key="1">
    <citation type="submission" date="2020-04" db="EMBL/GenBank/DDBJ databases">
        <title>Hybrid Assembly of Korean Phytophthora infestans isolates.</title>
        <authorList>
            <person name="Prokchorchik M."/>
            <person name="Lee Y."/>
            <person name="Seo J."/>
            <person name="Cho J.-H."/>
            <person name="Park Y.-E."/>
            <person name="Jang D.-C."/>
            <person name="Im J.-S."/>
            <person name="Choi J.-G."/>
            <person name="Park H.-J."/>
            <person name="Lee G.-B."/>
            <person name="Lee Y.-G."/>
            <person name="Hong S.-Y."/>
            <person name="Cho K."/>
            <person name="Sohn K.H."/>
        </authorList>
    </citation>
    <scope>NUCLEOTIDE SEQUENCE</scope>
    <source>
        <strain evidence="1">KR_1_A1</strain>
    </source>
</reference>
<evidence type="ECO:0000313" key="1">
    <source>
        <dbReference type="EMBL" id="KAF4040671.1"/>
    </source>
</evidence>
<organism evidence="1 2">
    <name type="scientific">Phytophthora infestans</name>
    <name type="common">Potato late blight agent</name>
    <name type="synonym">Botrytis infestans</name>
    <dbReference type="NCBI Taxonomy" id="4787"/>
    <lineage>
        <taxon>Eukaryota</taxon>
        <taxon>Sar</taxon>
        <taxon>Stramenopiles</taxon>
        <taxon>Oomycota</taxon>
        <taxon>Peronosporomycetes</taxon>
        <taxon>Peronosporales</taxon>
        <taxon>Peronosporaceae</taxon>
        <taxon>Phytophthora</taxon>
    </lineage>
</organism>
<keyword evidence="2" id="KW-1185">Reference proteome</keyword>
<gene>
    <name evidence="1" type="ORF">GN244_ATG07102</name>
</gene>
<comment type="caution">
    <text evidence="1">The sequence shown here is derived from an EMBL/GenBank/DDBJ whole genome shotgun (WGS) entry which is preliminary data.</text>
</comment>
<protein>
    <submittedName>
        <fullName evidence="1">Uncharacterized protein</fullName>
    </submittedName>
</protein>
<sequence length="67" mass="8029">MSPPGLYRQQHVTPGYLDMGEMFRSTTKHDELRNDDFDYRYNTALGWTYMCEFYGCDDVSWIRYVKG</sequence>
<proteinExistence type="predicted"/>
<dbReference type="AlphaFoldDB" id="A0A833WWZ5"/>
<accession>A0A833WWZ5</accession>
<dbReference type="EMBL" id="WSZM01000137">
    <property type="protein sequence ID" value="KAF4040671.1"/>
    <property type="molecule type" value="Genomic_DNA"/>
</dbReference>
<name>A0A833WWZ5_PHYIN</name>
<dbReference type="Proteomes" id="UP000602510">
    <property type="component" value="Unassembled WGS sequence"/>
</dbReference>
<evidence type="ECO:0000313" key="2">
    <source>
        <dbReference type="Proteomes" id="UP000602510"/>
    </source>
</evidence>